<dbReference type="GO" id="GO:0003824">
    <property type="term" value="F:catalytic activity"/>
    <property type="evidence" value="ECO:0007669"/>
    <property type="project" value="InterPro"/>
</dbReference>
<dbReference type="Proteomes" id="UP000263326">
    <property type="component" value="Segment"/>
</dbReference>
<evidence type="ECO:0000313" key="2">
    <source>
        <dbReference type="EMBL" id="AXG66748.1"/>
    </source>
</evidence>
<dbReference type="InterPro" id="IPR016193">
    <property type="entry name" value="Cytidine_deaminase-like"/>
</dbReference>
<evidence type="ECO:0000313" key="3">
    <source>
        <dbReference type="Proteomes" id="UP000263326"/>
    </source>
</evidence>
<dbReference type="EMBL" id="MH460461">
    <property type="protein sequence ID" value="AXG66748.1"/>
    <property type="molecule type" value="Genomic_DNA"/>
</dbReference>
<name>A0A384ZWW8_9CAUD</name>
<proteinExistence type="predicted"/>
<organism evidence="2 3">
    <name type="scientific">Dickeya phage vB_DsoM_JA29</name>
    <dbReference type="NCBI Taxonomy" id="2283031"/>
    <lineage>
        <taxon>Viruses</taxon>
        <taxon>Duplodnaviria</taxon>
        <taxon>Heunggongvirae</taxon>
        <taxon>Uroviricota</taxon>
        <taxon>Caudoviricetes</taxon>
        <taxon>Salmondvirus</taxon>
        <taxon>Salmondvirus JA29</taxon>
    </lineage>
</organism>
<protein>
    <submittedName>
        <fullName evidence="2">Putative CMP deaminase</fullName>
    </submittedName>
</protein>
<accession>A0A384ZWW8</accession>
<dbReference type="Gene3D" id="3.40.140.10">
    <property type="entry name" value="Cytidine Deaminase, domain 2"/>
    <property type="match status" value="1"/>
</dbReference>
<dbReference type="SUPFAM" id="SSF53927">
    <property type="entry name" value="Cytidine deaminase-like"/>
    <property type="match status" value="1"/>
</dbReference>
<dbReference type="Pfam" id="PF00383">
    <property type="entry name" value="dCMP_cyt_deam_1"/>
    <property type="match status" value="1"/>
</dbReference>
<reference evidence="2 3" key="1">
    <citation type="journal article" date="2018" name="Front. Microbiol.">
        <title>Jumbo Bacteriophages Are Represented Within an Increasing Diversity of Environmental Viruses Infecting the Emerging Phytopathogen, Dickeya solani.</title>
        <authorList>
            <person name="Day A.W."/>
            <person name="Ahn J."/>
            <person name="Salmond G.P.C."/>
        </authorList>
    </citation>
    <scope>NUCLEOTIDE SEQUENCE [LARGE SCALE GENOMIC DNA]</scope>
</reference>
<evidence type="ECO:0000259" key="1">
    <source>
        <dbReference type="PROSITE" id="PS51747"/>
    </source>
</evidence>
<feature type="domain" description="CMP/dCMP-type deaminase" evidence="1">
    <location>
        <begin position="12"/>
        <end position="141"/>
    </location>
</feature>
<dbReference type="PROSITE" id="PS51747">
    <property type="entry name" value="CYT_DCMP_DEAMINASES_2"/>
    <property type="match status" value="1"/>
</dbReference>
<gene>
    <name evidence="2" type="ORF">JA29_022</name>
</gene>
<dbReference type="InterPro" id="IPR002125">
    <property type="entry name" value="CMP_dCMP_dom"/>
</dbReference>
<sequence length="164" mass="18382">MESINLPIKDRVQHYPFLAAAFNLANISKARRRACGAVLVRNINGIPTIISSGVNGTEPKEENLCETHDLTLSLPGTVHAEINCVSVLRPSLLDTDILYITDSPCEFCLEFLKTTNIRTVVFARCYRITEHMEKAEGFRFIHIPEQAVIDYMTSSVNRMAQVIS</sequence>
<keyword evidence="3" id="KW-1185">Reference proteome</keyword>